<proteinExistence type="predicted"/>
<dbReference type="EMBL" id="JAGIOD010000001">
    <property type="protein sequence ID" value="MBP2380541.1"/>
    <property type="molecule type" value="Genomic_DNA"/>
</dbReference>
<organism evidence="1 2">
    <name type="scientific">Brachybacterium sacelli</name>
    <dbReference type="NCBI Taxonomy" id="173364"/>
    <lineage>
        <taxon>Bacteria</taxon>
        <taxon>Bacillati</taxon>
        <taxon>Actinomycetota</taxon>
        <taxon>Actinomycetes</taxon>
        <taxon>Micrococcales</taxon>
        <taxon>Dermabacteraceae</taxon>
        <taxon>Brachybacterium</taxon>
    </lineage>
</organism>
<evidence type="ECO:0000313" key="2">
    <source>
        <dbReference type="Proteomes" id="UP001519290"/>
    </source>
</evidence>
<gene>
    <name evidence="1" type="ORF">JOF43_000498</name>
</gene>
<dbReference type="Proteomes" id="UP001519290">
    <property type="component" value="Unassembled WGS sequence"/>
</dbReference>
<comment type="caution">
    <text evidence="1">The sequence shown here is derived from an EMBL/GenBank/DDBJ whole genome shotgun (WGS) entry which is preliminary data.</text>
</comment>
<reference evidence="1 2" key="1">
    <citation type="submission" date="2021-03" db="EMBL/GenBank/DDBJ databases">
        <title>Sequencing the genomes of 1000 actinobacteria strains.</title>
        <authorList>
            <person name="Klenk H.-P."/>
        </authorList>
    </citation>
    <scope>NUCLEOTIDE SEQUENCE [LARGE SCALE GENOMIC DNA]</scope>
    <source>
        <strain evidence="1 2">DSM 14566</strain>
    </source>
</reference>
<evidence type="ECO:0000313" key="1">
    <source>
        <dbReference type="EMBL" id="MBP2380541.1"/>
    </source>
</evidence>
<keyword evidence="2" id="KW-1185">Reference proteome</keyword>
<sequence>MAETWRFTPSGAVLPIEAVVVDLDDTGTNRGRVEGLETLVPLVLSAGSGS</sequence>
<name>A0ABS4WWF8_9MICO</name>
<accession>A0ABS4WWF8</accession>
<dbReference type="RefSeq" id="WP_209898626.1">
    <property type="nucleotide sequence ID" value="NZ_BAAAJW010000020.1"/>
</dbReference>
<protein>
    <submittedName>
        <fullName evidence="1">Uncharacterized protein</fullName>
    </submittedName>
</protein>